<evidence type="ECO:0000256" key="1">
    <source>
        <dbReference type="SAM" id="Phobius"/>
    </source>
</evidence>
<keyword evidence="3" id="KW-1185">Reference proteome</keyword>
<proteinExistence type="predicted"/>
<gene>
    <name evidence="2" type="ORF">SAMN05444276_101670</name>
</gene>
<dbReference type="Proteomes" id="UP000182944">
    <property type="component" value="Unassembled WGS sequence"/>
</dbReference>
<name>A0A1H2SLV7_9RHOB</name>
<evidence type="ECO:0000313" key="2">
    <source>
        <dbReference type="EMBL" id="SDW32568.1"/>
    </source>
</evidence>
<accession>A0A1H2SLV7</accession>
<dbReference type="RefSeq" id="WP_036730675.1">
    <property type="nucleotide sequence ID" value="NZ_FNNA01000001.1"/>
</dbReference>
<protein>
    <submittedName>
        <fullName evidence="2">Uncharacterized protein</fullName>
    </submittedName>
</protein>
<keyword evidence="1" id="KW-1133">Transmembrane helix</keyword>
<evidence type="ECO:0000313" key="3">
    <source>
        <dbReference type="Proteomes" id="UP000182944"/>
    </source>
</evidence>
<dbReference type="STRING" id="1545044.SAMN05444276_101670"/>
<feature type="transmembrane region" description="Helical" evidence="1">
    <location>
        <begin position="40"/>
        <end position="61"/>
    </location>
</feature>
<keyword evidence="1" id="KW-0472">Membrane</keyword>
<keyword evidence="1" id="KW-0812">Transmembrane</keyword>
<dbReference type="AlphaFoldDB" id="A0A1H2SLV7"/>
<organism evidence="2 3">
    <name type="scientific">Paracoccus sanguinis</name>
    <dbReference type="NCBI Taxonomy" id="1545044"/>
    <lineage>
        <taxon>Bacteria</taxon>
        <taxon>Pseudomonadati</taxon>
        <taxon>Pseudomonadota</taxon>
        <taxon>Alphaproteobacteria</taxon>
        <taxon>Rhodobacterales</taxon>
        <taxon>Paracoccaceae</taxon>
        <taxon>Paracoccus</taxon>
    </lineage>
</organism>
<reference evidence="3" key="1">
    <citation type="submission" date="2016-10" db="EMBL/GenBank/DDBJ databases">
        <authorList>
            <person name="Varghese N."/>
            <person name="Submissions S."/>
        </authorList>
    </citation>
    <scope>NUCLEOTIDE SEQUENCE [LARGE SCALE GENOMIC DNA]</scope>
    <source>
        <strain evidence="3">DSM 29303</strain>
    </source>
</reference>
<sequence>MTGVLIWLVALLYVAGAVVTRELLHIGIMVMDGRVPAAWSRVFVVMIWPVIAVAISVTRIAGDDR</sequence>
<dbReference type="EMBL" id="FNNA01000001">
    <property type="protein sequence ID" value="SDW32568.1"/>
    <property type="molecule type" value="Genomic_DNA"/>
</dbReference>